<reference evidence="4" key="2">
    <citation type="submission" date="2020-04" db="EMBL/GenBank/DDBJ databases">
        <authorList>
            <consortium name="NCBI Genome Project"/>
        </authorList>
    </citation>
    <scope>NUCLEOTIDE SEQUENCE</scope>
    <source>
        <strain evidence="4">CBS 781.70</strain>
    </source>
</reference>
<reference evidence="2 4" key="1">
    <citation type="submission" date="2020-01" db="EMBL/GenBank/DDBJ databases">
        <authorList>
            <consortium name="DOE Joint Genome Institute"/>
            <person name="Haridas S."/>
            <person name="Albert R."/>
            <person name="Binder M."/>
            <person name="Bloem J."/>
            <person name="Labutti K."/>
            <person name="Salamov A."/>
            <person name="Andreopoulos B."/>
            <person name="Baker S.E."/>
            <person name="Barry K."/>
            <person name="Bills G."/>
            <person name="Bluhm B.H."/>
            <person name="Cannon C."/>
            <person name="Castanera R."/>
            <person name="Culley D.E."/>
            <person name="Daum C."/>
            <person name="Ezra D."/>
            <person name="Gonzalez J.B."/>
            <person name="Henrissat B."/>
            <person name="Kuo A."/>
            <person name="Liang C."/>
            <person name="Lipzen A."/>
            <person name="Lutzoni F."/>
            <person name="Magnuson J."/>
            <person name="Mondo S."/>
            <person name="Nolan M."/>
            <person name="Ohm R."/>
            <person name="Pangilinan J."/>
            <person name="Park H.-J."/>
            <person name="Ramirez L."/>
            <person name="Alfaro M."/>
            <person name="Sun H."/>
            <person name="Tritt A."/>
            <person name="Yoshinaga Y."/>
            <person name="Zwiers L.-H."/>
            <person name="Turgeon B.G."/>
            <person name="Goodwin S.B."/>
            <person name="Spatafora J.W."/>
            <person name="Crous P.W."/>
            <person name="Grigoriev I.V."/>
        </authorList>
    </citation>
    <scope>NUCLEOTIDE SEQUENCE</scope>
    <source>
        <strain evidence="2 4">CBS 781.70</strain>
    </source>
</reference>
<organism evidence="2">
    <name type="scientific">Eremomyces bilateralis CBS 781.70</name>
    <dbReference type="NCBI Taxonomy" id="1392243"/>
    <lineage>
        <taxon>Eukaryota</taxon>
        <taxon>Fungi</taxon>
        <taxon>Dikarya</taxon>
        <taxon>Ascomycota</taxon>
        <taxon>Pezizomycotina</taxon>
        <taxon>Dothideomycetes</taxon>
        <taxon>Dothideomycetes incertae sedis</taxon>
        <taxon>Eremomycetales</taxon>
        <taxon>Eremomycetaceae</taxon>
        <taxon>Eremomyces</taxon>
    </lineage>
</organism>
<protein>
    <recommendedName>
        <fullName evidence="5">Stress response protein ish1</fullName>
    </recommendedName>
</protein>
<keyword evidence="1" id="KW-0732">Signal</keyword>
<dbReference type="EMBL" id="ML975156">
    <property type="protein sequence ID" value="KAF1812814.1"/>
    <property type="molecule type" value="Genomic_DNA"/>
</dbReference>
<feature type="signal peptide" evidence="1">
    <location>
        <begin position="1"/>
        <end position="20"/>
    </location>
</feature>
<dbReference type="Pfam" id="PF10281">
    <property type="entry name" value="Ish1"/>
    <property type="match status" value="4"/>
</dbReference>
<evidence type="ECO:0000256" key="1">
    <source>
        <dbReference type="SAM" id="SignalP"/>
    </source>
</evidence>
<evidence type="ECO:0000313" key="2">
    <source>
        <dbReference type="EMBL" id="KAF1812814.1"/>
    </source>
</evidence>
<evidence type="ECO:0000313" key="4">
    <source>
        <dbReference type="RefSeq" id="XP_033534445.1"/>
    </source>
</evidence>
<feature type="chain" id="PRO_5044631811" description="Stress response protein ish1" evidence="1">
    <location>
        <begin position="21"/>
        <end position="392"/>
    </location>
</feature>
<dbReference type="AlphaFoldDB" id="A0A6G1G423"/>
<evidence type="ECO:0000313" key="3">
    <source>
        <dbReference type="Proteomes" id="UP000504638"/>
    </source>
</evidence>
<dbReference type="Proteomes" id="UP000504638">
    <property type="component" value="Unplaced"/>
</dbReference>
<keyword evidence="3" id="KW-1185">Reference proteome</keyword>
<dbReference type="RefSeq" id="XP_033534445.1">
    <property type="nucleotide sequence ID" value="XM_033679358.1"/>
</dbReference>
<dbReference type="GeneID" id="54419928"/>
<gene>
    <name evidence="2 4" type="ORF">P152DRAFT_458007</name>
</gene>
<dbReference type="InterPro" id="IPR018803">
    <property type="entry name" value="Ish1/Msc1-like"/>
</dbReference>
<reference evidence="4" key="3">
    <citation type="submission" date="2025-04" db="UniProtKB">
        <authorList>
            <consortium name="RefSeq"/>
        </authorList>
    </citation>
    <scope>IDENTIFICATION</scope>
    <source>
        <strain evidence="4">CBS 781.70</strain>
    </source>
</reference>
<sequence>MKFSLLSTLVVALATDTAVGSTWFGKAAYNNWHETELERWLSDHSIPHTTPSDRKELEDLVKKNWRAKIVSPYEEWDVQQLQSYLALKGKEVQGAAAKNKDSLLQQVKNNWWDTEEKAFESWNSVKDWIFDSWSESQLKSYLDRHAVPNPQPRSRDAYLASARETYQSVADKVGEKAAYPGNWLYDTWSESELKAWLDERGYPVPQPTTRDTLIASVRRNSRLAAQSLSARSASDSSAMASATNYLSDKLLESWSDAQIKAWADEQGIPVPQGSKRNELIALARRHRENLVSSASSGSVHATKSGKSAFNAATSSAGNEGAQATEEGKLRFEDYWVAMHNLVDMARAQFGFIPSATASVDRASRIASLAAKTASASASRAAGYYKNKVKEEL</sequence>
<accession>A0A6G1G423</accession>
<proteinExistence type="predicted"/>
<dbReference type="OrthoDB" id="2527403at2759"/>
<name>A0A6G1G423_9PEZI</name>
<evidence type="ECO:0008006" key="5">
    <source>
        <dbReference type="Google" id="ProtNLM"/>
    </source>
</evidence>